<dbReference type="Proteomes" id="UP001498476">
    <property type="component" value="Unassembled WGS sequence"/>
</dbReference>
<gene>
    <name evidence="3" type="ORF">QQX98_000377</name>
</gene>
<evidence type="ECO:0000259" key="2">
    <source>
        <dbReference type="PROSITE" id="PS50006"/>
    </source>
</evidence>
<dbReference type="SMART" id="SM00240">
    <property type="entry name" value="FHA"/>
    <property type="match status" value="1"/>
</dbReference>
<dbReference type="CDD" id="cd00060">
    <property type="entry name" value="FHA"/>
    <property type="match status" value="1"/>
</dbReference>
<dbReference type="InterPro" id="IPR000253">
    <property type="entry name" value="FHA_dom"/>
</dbReference>
<evidence type="ECO:0000313" key="3">
    <source>
        <dbReference type="EMBL" id="KAK7424793.1"/>
    </source>
</evidence>
<name>A0ABR1HU71_9HYPO</name>
<evidence type="ECO:0000313" key="4">
    <source>
        <dbReference type="Proteomes" id="UP001498476"/>
    </source>
</evidence>
<keyword evidence="4" id="KW-1185">Reference proteome</keyword>
<feature type="region of interest" description="Disordered" evidence="1">
    <location>
        <begin position="34"/>
        <end position="55"/>
    </location>
</feature>
<dbReference type="Pfam" id="PF00498">
    <property type="entry name" value="FHA"/>
    <property type="match status" value="1"/>
</dbReference>
<reference evidence="3 4" key="1">
    <citation type="journal article" date="2025" name="Microbiol. Resour. Announc.">
        <title>Draft genome sequences for Neonectria magnoliae and Neonectria punicea, canker pathogens of Liriodendron tulipifera and Acer saccharum in West Virginia.</title>
        <authorList>
            <person name="Petronek H.M."/>
            <person name="Kasson M.T."/>
            <person name="Metheny A.M."/>
            <person name="Stauder C.M."/>
            <person name="Lovett B."/>
            <person name="Lynch S.C."/>
            <person name="Garnas J.R."/>
            <person name="Kasson L.R."/>
            <person name="Stajich J.E."/>
        </authorList>
    </citation>
    <scope>NUCLEOTIDE SEQUENCE [LARGE SCALE GENOMIC DNA]</scope>
    <source>
        <strain evidence="3 4">NRRL 64653</strain>
    </source>
</reference>
<sequence length="159" mass="17861">MEDTDLIACLYPHKDVLNLVSNAFQASSRYVPPRVQVSKKNRPGERGENPDASDHDYLPRLEIRFSDIPRTDRGVVFGSNPNCDVVLPCDGVSDYHLSLTFDDMNRPLVKDLGSSTGTEIMYDDQGHGVRSNFQWIVGGDWVPQQMKCIVIKVTDTISF</sequence>
<protein>
    <recommendedName>
        <fullName evidence="2">FHA domain-containing protein</fullName>
    </recommendedName>
</protein>
<dbReference type="Gene3D" id="2.60.200.20">
    <property type="match status" value="1"/>
</dbReference>
<feature type="compositionally biased region" description="Basic and acidic residues" evidence="1">
    <location>
        <begin position="42"/>
        <end position="55"/>
    </location>
</feature>
<feature type="domain" description="FHA" evidence="2">
    <location>
        <begin position="75"/>
        <end position="120"/>
    </location>
</feature>
<proteinExistence type="predicted"/>
<accession>A0ABR1HU71</accession>
<comment type="caution">
    <text evidence="3">The sequence shown here is derived from an EMBL/GenBank/DDBJ whole genome shotgun (WGS) entry which is preliminary data.</text>
</comment>
<organism evidence="3 4">
    <name type="scientific">Neonectria punicea</name>
    <dbReference type="NCBI Taxonomy" id="979145"/>
    <lineage>
        <taxon>Eukaryota</taxon>
        <taxon>Fungi</taxon>
        <taxon>Dikarya</taxon>
        <taxon>Ascomycota</taxon>
        <taxon>Pezizomycotina</taxon>
        <taxon>Sordariomycetes</taxon>
        <taxon>Hypocreomycetidae</taxon>
        <taxon>Hypocreales</taxon>
        <taxon>Nectriaceae</taxon>
        <taxon>Neonectria</taxon>
    </lineage>
</organism>
<dbReference type="EMBL" id="JAZAVJ010000003">
    <property type="protein sequence ID" value="KAK7424793.1"/>
    <property type="molecule type" value="Genomic_DNA"/>
</dbReference>
<dbReference type="SUPFAM" id="SSF49879">
    <property type="entry name" value="SMAD/FHA domain"/>
    <property type="match status" value="1"/>
</dbReference>
<dbReference type="InterPro" id="IPR008984">
    <property type="entry name" value="SMAD_FHA_dom_sf"/>
</dbReference>
<evidence type="ECO:0000256" key="1">
    <source>
        <dbReference type="SAM" id="MobiDB-lite"/>
    </source>
</evidence>
<dbReference type="PROSITE" id="PS50006">
    <property type="entry name" value="FHA_DOMAIN"/>
    <property type="match status" value="1"/>
</dbReference>